<dbReference type="InterPro" id="IPR018517">
    <property type="entry name" value="tRNA_hU_synthase_CS"/>
</dbReference>
<sequence>MIRIDDLILEGFPVLLAPMEDITDPPFRALCRRYGADMSYSEFISSDGLIRGAEKSVVKLDFDEQERPVGIQIFGADVEAMALSARIVASLPSRPDVLDINFGCPVGKVAGKGAGSGIFQDTDRMLRITRAVVREAGDLPVTVKTRLGWDEKSICIQDLAEPLQDCGIRALTIHGRTRCQMYKGQAHWEVIGEIKRNPRIHIPIIGNGDVTCGEDAARMRDRYGLDGCMIGRAAVGAPWLFADVKHFLTTGEHLPAPDIAERVAVAREHLQRAVAWKGERLGVLETRKHYAGYFKGIPDFKPMRIRLCTADTSEEVFGILDNILDDFSSRALF</sequence>
<keyword evidence="8" id="KW-0694">RNA-binding</keyword>
<evidence type="ECO:0000256" key="10">
    <source>
        <dbReference type="ARBA" id="ARBA00048205"/>
    </source>
</evidence>
<protein>
    <recommendedName>
        <fullName evidence="12">tRNA-dihydrouridine synthase</fullName>
        <ecNumber evidence="12">1.3.1.-</ecNumber>
    </recommendedName>
</protein>
<evidence type="ECO:0000313" key="17">
    <source>
        <dbReference type="Proteomes" id="UP000824161"/>
    </source>
</evidence>
<keyword evidence="3" id="KW-0820">tRNA-binding</keyword>
<evidence type="ECO:0000256" key="14">
    <source>
        <dbReference type="PIRSR" id="PIRSR006621-2"/>
    </source>
</evidence>
<evidence type="ECO:0000256" key="13">
    <source>
        <dbReference type="PIRSR" id="PIRSR006621-1"/>
    </source>
</evidence>
<dbReference type="Gene3D" id="3.20.20.70">
    <property type="entry name" value="Aldolase class I"/>
    <property type="match status" value="1"/>
</dbReference>
<keyword evidence="6 12" id="KW-0819">tRNA processing</keyword>
<evidence type="ECO:0000256" key="11">
    <source>
        <dbReference type="ARBA" id="ARBA00048802"/>
    </source>
</evidence>
<proteinExistence type="inferred from homology"/>
<keyword evidence="5 12" id="KW-0288">FMN</keyword>
<comment type="function">
    <text evidence="2 12">Catalyzes the synthesis of 5,6-dihydrouridine (D), a modified base found in the D-loop of most tRNAs, via the reduction of the C5-C6 double bond in target uridines.</text>
</comment>
<evidence type="ECO:0000256" key="9">
    <source>
        <dbReference type="ARBA" id="ARBA00023002"/>
    </source>
</evidence>
<dbReference type="GO" id="GO:0017150">
    <property type="term" value="F:tRNA dihydrouridine synthase activity"/>
    <property type="evidence" value="ECO:0007669"/>
    <property type="project" value="InterPro"/>
</dbReference>
<dbReference type="PROSITE" id="PS01136">
    <property type="entry name" value="UPF0034"/>
    <property type="match status" value="1"/>
</dbReference>
<dbReference type="EMBL" id="DVLY01000019">
    <property type="protein sequence ID" value="HIT97364.1"/>
    <property type="molecule type" value="Genomic_DNA"/>
</dbReference>
<keyword evidence="7" id="KW-0521">NADP</keyword>
<comment type="catalytic activity">
    <reaction evidence="10">
        <text>a 5,6-dihydrouridine in tRNA + NADP(+) = a uridine in tRNA + NADPH + H(+)</text>
        <dbReference type="Rhea" id="RHEA:23624"/>
        <dbReference type="Rhea" id="RHEA-COMP:13339"/>
        <dbReference type="Rhea" id="RHEA-COMP:13887"/>
        <dbReference type="ChEBI" id="CHEBI:15378"/>
        <dbReference type="ChEBI" id="CHEBI:57783"/>
        <dbReference type="ChEBI" id="CHEBI:58349"/>
        <dbReference type="ChEBI" id="CHEBI:65315"/>
        <dbReference type="ChEBI" id="CHEBI:74443"/>
    </reaction>
</comment>
<dbReference type="InterPro" id="IPR024036">
    <property type="entry name" value="tRNA-dHydroUridine_Synthase_C"/>
</dbReference>
<dbReference type="InterPro" id="IPR001269">
    <property type="entry name" value="DUS_fam"/>
</dbReference>
<evidence type="ECO:0000259" key="15">
    <source>
        <dbReference type="Pfam" id="PF01207"/>
    </source>
</evidence>
<feature type="binding site" evidence="14">
    <location>
        <position position="144"/>
    </location>
    <ligand>
        <name>FMN</name>
        <dbReference type="ChEBI" id="CHEBI:58210"/>
    </ligand>
</feature>
<feature type="binding site" evidence="14">
    <location>
        <begin position="231"/>
        <end position="232"/>
    </location>
    <ligand>
        <name>FMN</name>
        <dbReference type="ChEBI" id="CHEBI:58210"/>
    </ligand>
</feature>
<evidence type="ECO:0000256" key="12">
    <source>
        <dbReference type="PIRNR" id="PIRNR006621"/>
    </source>
</evidence>
<dbReference type="PANTHER" id="PTHR45846:SF1">
    <property type="entry name" value="TRNA-DIHYDROURIDINE(47) SYNTHASE [NAD(P)(+)]-LIKE"/>
    <property type="match status" value="1"/>
</dbReference>
<evidence type="ECO:0000313" key="16">
    <source>
        <dbReference type="EMBL" id="HIT97364.1"/>
    </source>
</evidence>
<evidence type="ECO:0000256" key="6">
    <source>
        <dbReference type="ARBA" id="ARBA00022694"/>
    </source>
</evidence>
<dbReference type="GO" id="GO:0050660">
    <property type="term" value="F:flavin adenine dinucleotide binding"/>
    <property type="evidence" value="ECO:0007669"/>
    <property type="project" value="InterPro"/>
</dbReference>
<evidence type="ECO:0000256" key="1">
    <source>
        <dbReference type="ARBA" id="ARBA00001917"/>
    </source>
</evidence>
<dbReference type="PIRSF" id="PIRSF006621">
    <property type="entry name" value="Dus"/>
    <property type="match status" value="1"/>
</dbReference>
<keyword evidence="14" id="KW-0547">Nucleotide-binding</keyword>
<keyword evidence="4 12" id="KW-0285">Flavoprotein</keyword>
<dbReference type="InterPro" id="IPR013785">
    <property type="entry name" value="Aldolase_TIM"/>
</dbReference>
<gene>
    <name evidence="16" type="primary">dusB</name>
    <name evidence="16" type="ORF">IAC44_00840</name>
</gene>
<evidence type="ECO:0000256" key="4">
    <source>
        <dbReference type="ARBA" id="ARBA00022630"/>
    </source>
</evidence>
<reference evidence="16" key="2">
    <citation type="journal article" date="2021" name="PeerJ">
        <title>Extensive microbial diversity within the chicken gut microbiome revealed by metagenomics and culture.</title>
        <authorList>
            <person name="Gilroy R."/>
            <person name="Ravi A."/>
            <person name="Getino M."/>
            <person name="Pursley I."/>
            <person name="Horton D.L."/>
            <person name="Alikhan N.F."/>
            <person name="Baker D."/>
            <person name="Gharbi K."/>
            <person name="Hall N."/>
            <person name="Watson M."/>
            <person name="Adriaenssens E.M."/>
            <person name="Foster-Nyarko E."/>
            <person name="Jarju S."/>
            <person name="Secka A."/>
            <person name="Antonio M."/>
            <person name="Oren A."/>
            <person name="Chaudhuri R.R."/>
            <person name="La Ragione R."/>
            <person name="Hildebrand F."/>
            <person name="Pallen M.J."/>
        </authorList>
    </citation>
    <scope>NUCLEOTIDE SEQUENCE</scope>
    <source>
        <strain evidence="16">1383</strain>
    </source>
</reference>
<comment type="cofactor">
    <cofactor evidence="1 12 14">
        <name>FMN</name>
        <dbReference type="ChEBI" id="CHEBI:58210"/>
    </cofactor>
</comment>
<evidence type="ECO:0000256" key="3">
    <source>
        <dbReference type="ARBA" id="ARBA00022555"/>
    </source>
</evidence>
<name>A0A9D1H8U4_9FLAO</name>
<comment type="catalytic activity">
    <reaction evidence="11">
        <text>a 5,6-dihydrouridine in tRNA + NAD(+) = a uridine in tRNA + NADH + H(+)</text>
        <dbReference type="Rhea" id="RHEA:54452"/>
        <dbReference type="Rhea" id="RHEA-COMP:13339"/>
        <dbReference type="Rhea" id="RHEA-COMP:13887"/>
        <dbReference type="ChEBI" id="CHEBI:15378"/>
        <dbReference type="ChEBI" id="CHEBI:57540"/>
        <dbReference type="ChEBI" id="CHEBI:57945"/>
        <dbReference type="ChEBI" id="CHEBI:65315"/>
        <dbReference type="ChEBI" id="CHEBI:74443"/>
    </reaction>
</comment>
<feature type="binding site" evidence="14">
    <location>
        <position position="174"/>
    </location>
    <ligand>
        <name>FMN</name>
        <dbReference type="ChEBI" id="CHEBI:58210"/>
    </ligand>
</feature>
<evidence type="ECO:0000256" key="5">
    <source>
        <dbReference type="ARBA" id="ARBA00022643"/>
    </source>
</evidence>
<dbReference type="Gene3D" id="1.10.1200.80">
    <property type="entry name" value="Putative flavin oxidoreducatase, domain 2"/>
    <property type="match status" value="1"/>
</dbReference>
<reference evidence="16" key="1">
    <citation type="submission" date="2020-10" db="EMBL/GenBank/DDBJ databases">
        <authorList>
            <person name="Gilroy R."/>
        </authorList>
    </citation>
    <scope>NUCLEOTIDE SEQUENCE</scope>
    <source>
        <strain evidence="16">1383</strain>
    </source>
</reference>
<dbReference type="GO" id="GO:0000049">
    <property type="term" value="F:tRNA binding"/>
    <property type="evidence" value="ECO:0007669"/>
    <property type="project" value="UniProtKB-KW"/>
</dbReference>
<dbReference type="CDD" id="cd02801">
    <property type="entry name" value="DUS_like_FMN"/>
    <property type="match status" value="1"/>
</dbReference>
<dbReference type="AlphaFoldDB" id="A0A9D1H8U4"/>
<dbReference type="Pfam" id="PF01207">
    <property type="entry name" value="Dus"/>
    <property type="match status" value="1"/>
</dbReference>
<dbReference type="InterPro" id="IPR004652">
    <property type="entry name" value="DusB-like"/>
</dbReference>
<organism evidence="16 17">
    <name type="scientific">Candidatus Merdimorpha stercoravium</name>
    <dbReference type="NCBI Taxonomy" id="2840863"/>
    <lineage>
        <taxon>Bacteria</taxon>
        <taxon>Pseudomonadati</taxon>
        <taxon>Bacteroidota</taxon>
        <taxon>Flavobacteriia</taxon>
        <taxon>Flavobacteriales</taxon>
        <taxon>Candidatus Merdimorpha</taxon>
    </lineage>
</organism>
<feature type="domain" description="DUS-like FMN-binding" evidence="15">
    <location>
        <begin position="15"/>
        <end position="310"/>
    </location>
</feature>
<dbReference type="EC" id="1.3.1.-" evidence="12"/>
<dbReference type="Proteomes" id="UP000824161">
    <property type="component" value="Unassembled WGS sequence"/>
</dbReference>
<feature type="active site" description="Proton donor" evidence="13">
    <location>
        <position position="104"/>
    </location>
</feature>
<dbReference type="PANTHER" id="PTHR45846">
    <property type="entry name" value="TRNA-DIHYDROURIDINE(47) SYNTHASE [NAD(P)(+)]-LIKE"/>
    <property type="match status" value="1"/>
</dbReference>
<keyword evidence="9 12" id="KW-0560">Oxidoreductase</keyword>
<evidence type="ECO:0000256" key="2">
    <source>
        <dbReference type="ARBA" id="ARBA00002790"/>
    </source>
</evidence>
<evidence type="ECO:0000256" key="7">
    <source>
        <dbReference type="ARBA" id="ARBA00022857"/>
    </source>
</evidence>
<accession>A0A9D1H8U4</accession>
<dbReference type="NCBIfam" id="TIGR00737">
    <property type="entry name" value="nifR3_yhdG"/>
    <property type="match status" value="1"/>
</dbReference>
<comment type="caution">
    <text evidence="16">The sequence shown here is derived from an EMBL/GenBank/DDBJ whole genome shotgun (WGS) entry which is preliminary data.</text>
</comment>
<evidence type="ECO:0000256" key="8">
    <source>
        <dbReference type="ARBA" id="ARBA00022884"/>
    </source>
</evidence>
<comment type="similarity">
    <text evidence="12">Belongs to the dus family.</text>
</comment>
<dbReference type="SUPFAM" id="SSF51395">
    <property type="entry name" value="FMN-linked oxidoreductases"/>
    <property type="match status" value="1"/>
</dbReference>
<feature type="binding site" evidence="14">
    <location>
        <position position="72"/>
    </location>
    <ligand>
        <name>FMN</name>
        <dbReference type="ChEBI" id="CHEBI:58210"/>
    </ligand>
</feature>
<dbReference type="InterPro" id="IPR035587">
    <property type="entry name" value="DUS-like_FMN-bd"/>
</dbReference>